<keyword evidence="11" id="KW-1185">Reference proteome</keyword>
<dbReference type="PROSITE" id="PS00211">
    <property type="entry name" value="ABC_TRANSPORTER_1"/>
    <property type="match status" value="1"/>
</dbReference>
<dbReference type="InterPro" id="IPR003439">
    <property type="entry name" value="ABC_transporter-like_ATP-bd"/>
</dbReference>
<dbReference type="SUPFAM" id="SSF52540">
    <property type="entry name" value="P-loop containing nucleoside triphosphate hydrolases"/>
    <property type="match status" value="1"/>
</dbReference>
<comment type="caution">
    <text evidence="10">The sequence shown here is derived from an EMBL/GenBank/DDBJ whole genome shotgun (WGS) entry which is preliminary data.</text>
</comment>
<dbReference type="Gene3D" id="3.40.50.300">
    <property type="entry name" value="P-loop containing nucleotide triphosphate hydrolases"/>
    <property type="match status" value="1"/>
</dbReference>
<dbReference type="InterPro" id="IPR039421">
    <property type="entry name" value="Type_1_exporter"/>
</dbReference>
<keyword evidence="5 7" id="KW-1133">Transmembrane helix</keyword>
<organism evidence="10 11">
    <name type="scientific">Arenibacter arenosicollis</name>
    <dbReference type="NCBI Taxonomy" id="2762274"/>
    <lineage>
        <taxon>Bacteria</taxon>
        <taxon>Pseudomonadati</taxon>
        <taxon>Bacteroidota</taxon>
        <taxon>Flavobacteriia</taxon>
        <taxon>Flavobacteriales</taxon>
        <taxon>Flavobacteriaceae</taxon>
        <taxon>Arenibacter</taxon>
    </lineage>
</organism>
<keyword evidence="2 7" id="KW-0812">Transmembrane</keyword>
<dbReference type="InterPro" id="IPR036640">
    <property type="entry name" value="ABC1_TM_sf"/>
</dbReference>
<keyword evidence="6 7" id="KW-0472">Membrane</keyword>
<evidence type="ECO:0000256" key="2">
    <source>
        <dbReference type="ARBA" id="ARBA00022692"/>
    </source>
</evidence>
<accession>A0ABR7QM06</accession>
<feature type="transmembrane region" description="Helical" evidence="7">
    <location>
        <begin position="166"/>
        <end position="184"/>
    </location>
</feature>
<dbReference type="PROSITE" id="PS50893">
    <property type="entry name" value="ABC_TRANSPORTER_2"/>
    <property type="match status" value="1"/>
</dbReference>
<evidence type="ECO:0000256" key="3">
    <source>
        <dbReference type="ARBA" id="ARBA00022741"/>
    </source>
</evidence>
<dbReference type="PANTHER" id="PTHR43394:SF1">
    <property type="entry name" value="ATP-BINDING CASSETTE SUB-FAMILY B MEMBER 10, MITOCHONDRIAL"/>
    <property type="match status" value="1"/>
</dbReference>
<keyword evidence="3" id="KW-0547">Nucleotide-binding</keyword>
<proteinExistence type="predicted"/>
<dbReference type="GO" id="GO:0005524">
    <property type="term" value="F:ATP binding"/>
    <property type="evidence" value="ECO:0007669"/>
    <property type="project" value="UniProtKB-KW"/>
</dbReference>
<dbReference type="Gene3D" id="1.20.1560.10">
    <property type="entry name" value="ABC transporter type 1, transmembrane domain"/>
    <property type="match status" value="1"/>
</dbReference>
<sequence length="584" mass="65975">MKELKHLNKYFKKYRFKLLVGIVITMIARVFQLVMPSYVKKSIEVVEGFIGNDILKAEAKEMLLEYILIIVGAALLSGFFTFLMRQTIINVSRYIEYDLKNEVFDHYQLLSLNFYKKNRTGDLMNRISEDVNQVRLYGGPAIMYGIQTLTLFVCLVPLMFIKAPVLALYALLPLPILSVLIYQISKIIHKRSTIVQEFLSTLSTFTQESFSGISVIKAYALEPQVNTELKNLAIDGKNKSMDLAKVNAWFFPLMILLIGISNIFVIYVGGKQYIDGEIASIGIIAEFILYVNMLTWPVAVVGWVTSIVQRAEASQKRINQFLQEEPNIVSTVEKETPIKGKIEFKNVTFTYEDTNITALNNISFTINKGETVAIIGKTGSGKSTILDLIARLYDIDSGEILIDDVPIKELNLQSLRKSIGAVPQDAFLFSDTIKNNIKFGKENSTDEEIITVAKKAVVHENIMGFNKQYETILGERGITLSGGQKQRVSIARALLKDPQIYLFDDCLSAVDTETEEEILNQLKNESKNKTTLIVSHRVSSAKNADKIIVLENGKLMQEGTHEELNSVDGYYKELYMHQLSEKEK</sequence>
<protein>
    <submittedName>
        <fullName evidence="10">ABC transporter ATP-binding protein</fullName>
    </submittedName>
</protein>
<feature type="transmembrane region" description="Helical" evidence="7">
    <location>
        <begin position="287"/>
        <end position="308"/>
    </location>
</feature>
<dbReference type="InterPro" id="IPR003593">
    <property type="entry name" value="AAA+_ATPase"/>
</dbReference>
<reference evidence="10 11" key="1">
    <citation type="submission" date="2020-08" db="EMBL/GenBank/DDBJ databases">
        <title>Arenibacter gaetbuli sp. nov., isolated from a sand dune.</title>
        <authorList>
            <person name="Park S."/>
            <person name="Yoon J.-H."/>
        </authorList>
    </citation>
    <scope>NUCLEOTIDE SEQUENCE [LARGE SCALE GENOMIC DNA]</scope>
    <source>
        <strain evidence="10 11">BSSL-BM3</strain>
    </source>
</reference>
<dbReference type="SUPFAM" id="SSF90123">
    <property type="entry name" value="ABC transporter transmembrane region"/>
    <property type="match status" value="1"/>
</dbReference>
<evidence type="ECO:0000313" key="11">
    <source>
        <dbReference type="Proteomes" id="UP000618952"/>
    </source>
</evidence>
<gene>
    <name evidence="10" type="ORF">H4O18_08285</name>
</gene>
<keyword evidence="4 10" id="KW-0067">ATP-binding</keyword>
<dbReference type="InterPro" id="IPR027417">
    <property type="entry name" value="P-loop_NTPase"/>
</dbReference>
<evidence type="ECO:0000259" key="8">
    <source>
        <dbReference type="PROSITE" id="PS50893"/>
    </source>
</evidence>
<feature type="transmembrane region" description="Helical" evidence="7">
    <location>
        <begin position="63"/>
        <end position="83"/>
    </location>
</feature>
<evidence type="ECO:0000256" key="1">
    <source>
        <dbReference type="ARBA" id="ARBA00004651"/>
    </source>
</evidence>
<dbReference type="InterPro" id="IPR011527">
    <property type="entry name" value="ABC1_TM_dom"/>
</dbReference>
<dbReference type="Proteomes" id="UP000618952">
    <property type="component" value="Unassembled WGS sequence"/>
</dbReference>
<feature type="transmembrane region" description="Helical" evidence="7">
    <location>
        <begin position="16"/>
        <end position="35"/>
    </location>
</feature>
<evidence type="ECO:0000256" key="7">
    <source>
        <dbReference type="SAM" id="Phobius"/>
    </source>
</evidence>
<evidence type="ECO:0000259" key="9">
    <source>
        <dbReference type="PROSITE" id="PS50929"/>
    </source>
</evidence>
<name>A0ABR7QM06_9FLAO</name>
<dbReference type="RefSeq" id="WP_187583363.1">
    <property type="nucleotide sequence ID" value="NZ_JACLHY010000006.1"/>
</dbReference>
<evidence type="ECO:0000256" key="6">
    <source>
        <dbReference type="ARBA" id="ARBA00023136"/>
    </source>
</evidence>
<dbReference type="Pfam" id="PF00005">
    <property type="entry name" value="ABC_tran"/>
    <property type="match status" value="1"/>
</dbReference>
<comment type="subcellular location">
    <subcellularLocation>
        <location evidence="1">Cell membrane</location>
        <topology evidence="1">Multi-pass membrane protein</topology>
    </subcellularLocation>
</comment>
<dbReference type="PROSITE" id="PS50929">
    <property type="entry name" value="ABC_TM1F"/>
    <property type="match status" value="1"/>
</dbReference>
<evidence type="ECO:0000256" key="5">
    <source>
        <dbReference type="ARBA" id="ARBA00022989"/>
    </source>
</evidence>
<dbReference type="Pfam" id="PF00664">
    <property type="entry name" value="ABC_membrane"/>
    <property type="match status" value="1"/>
</dbReference>
<feature type="transmembrane region" description="Helical" evidence="7">
    <location>
        <begin position="141"/>
        <end position="160"/>
    </location>
</feature>
<feature type="domain" description="ABC transmembrane type-1" evidence="9">
    <location>
        <begin position="19"/>
        <end position="310"/>
    </location>
</feature>
<dbReference type="InterPro" id="IPR017871">
    <property type="entry name" value="ABC_transporter-like_CS"/>
</dbReference>
<feature type="domain" description="ABC transporter" evidence="8">
    <location>
        <begin position="342"/>
        <end position="577"/>
    </location>
</feature>
<dbReference type="EMBL" id="JACLHY010000006">
    <property type="protein sequence ID" value="MBC8767987.1"/>
    <property type="molecule type" value="Genomic_DNA"/>
</dbReference>
<dbReference type="SMART" id="SM00382">
    <property type="entry name" value="AAA"/>
    <property type="match status" value="1"/>
</dbReference>
<dbReference type="PANTHER" id="PTHR43394">
    <property type="entry name" value="ATP-DEPENDENT PERMEASE MDL1, MITOCHONDRIAL"/>
    <property type="match status" value="1"/>
</dbReference>
<feature type="transmembrane region" description="Helical" evidence="7">
    <location>
        <begin position="246"/>
        <end position="267"/>
    </location>
</feature>
<dbReference type="CDD" id="cd18541">
    <property type="entry name" value="ABC_6TM_TmrB_like"/>
    <property type="match status" value="1"/>
</dbReference>
<evidence type="ECO:0000313" key="10">
    <source>
        <dbReference type="EMBL" id="MBC8767987.1"/>
    </source>
</evidence>
<evidence type="ECO:0000256" key="4">
    <source>
        <dbReference type="ARBA" id="ARBA00022840"/>
    </source>
</evidence>